<organism evidence="1 2">
    <name type="scientific">Hominibacterium faecale</name>
    <dbReference type="NCBI Taxonomy" id="2839743"/>
    <lineage>
        <taxon>Bacteria</taxon>
        <taxon>Bacillati</taxon>
        <taxon>Bacillota</taxon>
        <taxon>Clostridia</taxon>
        <taxon>Peptostreptococcales</taxon>
        <taxon>Anaerovoracaceae</taxon>
        <taxon>Hominibacterium</taxon>
    </lineage>
</organism>
<gene>
    <name evidence="1" type="ORF">OBO34_14460</name>
</gene>
<reference evidence="1" key="1">
    <citation type="submission" date="2022-09" db="EMBL/GenBank/DDBJ databases">
        <title>Culturomic study of gut microbiota in children with autism spectrum disorder.</title>
        <authorList>
            <person name="Efimov B.A."/>
            <person name="Chaplin A.V."/>
            <person name="Sokolova S.R."/>
            <person name="Pikina A.P."/>
            <person name="Korzhanova M."/>
            <person name="Belova V."/>
            <person name="Korostin D."/>
        </authorList>
    </citation>
    <scope>NUCLEOTIDE SEQUENCE</scope>
    <source>
        <strain evidence="1">ASD5510</strain>
    </source>
</reference>
<name>A0A9J6QTE2_9FIRM</name>
<evidence type="ECO:0000313" key="1">
    <source>
        <dbReference type="EMBL" id="MCU7379546.1"/>
    </source>
</evidence>
<protein>
    <submittedName>
        <fullName evidence="1">Uncharacterized protein</fullName>
    </submittedName>
</protein>
<proteinExistence type="predicted"/>
<accession>A0A9J6QTE2</accession>
<dbReference type="Proteomes" id="UP001065549">
    <property type="component" value="Unassembled WGS sequence"/>
</dbReference>
<dbReference type="EMBL" id="JAOSHN010000006">
    <property type="protein sequence ID" value="MCU7379546.1"/>
    <property type="molecule type" value="Genomic_DNA"/>
</dbReference>
<keyword evidence="2" id="KW-1185">Reference proteome</keyword>
<sequence length="72" mass="7936">MDKRLLESVMKLNGDTGATLAEFLGISRGTFSSKKNETNGAEFTQSEIAAIKTRYSLKAEQVDSIFFNQNVS</sequence>
<evidence type="ECO:0000313" key="2">
    <source>
        <dbReference type="Proteomes" id="UP001065549"/>
    </source>
</evidence>
<dbReference type="RefSeq" id="WP_269478597.1">
    <property type="nucleotide sequence ID" value="NZ_JAOSHN010000006.1"/>
</dbReference>
<comment type="caution">
    <text evidence="1">The sequence shown here is derived from an EMBL/GenBank/DDBJ whole genome shotgun (WGS) entry which is preliminary data.</text>
</comment>
<dbReference type="AlphaFoldDB" id="A0A9J6QTE2"/>